<dbReference type="AlphaFoldDB" id="A0A9N9C2J7"/>
<comment type="caution">
    <text evidence="1">The sequence shown here is derived from an EMBL/GenBank/DDBJ whole genome shotgun (WGS) entry which is preliminary data.</text>
</comment>
<name>A0A9N9C2J7_9GLOM</name>
<evidence type="ECO:0000313" key="1">
    <source>
        <dbReference type="EMBL" id="CAG8584278.1"/>
    </source>
</evidence>
<sequence>MNDEERNVIINSGLKLKKAYPQPLFLYTSFIKNFNWDNLIHVHVIVIGWYRYTRNGSADPVARDDSIWQNTYQNSNNINQNPIDLQFLTQTYKLTSSFRTPFILAKLKKVKLSLDCDKYGDDGYEVSKNNIENMRDLINALKLLNRNIRILEINTNVLGLSNIHQLCDLLKFRGSYFRKYWR</sequence>
<accession>A0A9N9C2J7</accession>
<reference evidence="1" key="1">
    <citation type="submission" date="2021-06" db="EMBL/GenBank/DDBJ databases">
        <authorList>
            <person name="Kallberg Y."/>
            <person name="Tangrot J."/>
            <person name="Rosling A."/>
        </authorList>
    </citation>
    <scope>NUCLEOTIDE SEQUENCE</scope>
    <source>
        <strain evidence="1">MT106</strain>
    </source>
</reference>
<organism evidence="1 2">
    <name type="scientific">Ambispora gerdemannii</name>
    <dbReference type="NCBI Taxonomy" id="144530"/>
    <lineage>
        <taxon>Eukaryota</taxon>
        <taxon>Fungi</taxon>
        <taxon>Fungi incertae sedis</taxon>
        <taxon>Mucoromycota</taxon>
        <taxon>Glomeromycotina</taxon>
        <taxon>Glomeromycetes</taxon>
        <taxon>Archaeosporales</taxon>
        <taxon>Ambisporaceae</taxon>
        <taxon>Ambispora</taxon>
    </lineage>
</organism>
<dbReference type="Proteomes" id="UP000789831">
    <property type="component" value="Unassembled WGS sequence"/>
</dbReference>
<evidence type="ECO:0000313" key="2">
    <source>
        <dbReference type="Proteomes" id="UP000789831"/>
    </source>
</evidence>
<protein>
    <submittedName>
        <fullName evidence="1">9105_t:CDS:1</fullName>
    </submittedName>
</protein>
<keyword evidence="2" id="KW-1185">Reference proteome</keyword>
<gene>
    <name evidence="1" type="ORF">AGERDE_LOCUS8281</name>
</gene>
<proteinExistence type="predicted"/>
<dbReference type="EMBL" id="CAJVPL010001712">
    <property type="protein sequence ID" value="CAG8584278.1"/>
    <property type="molecule type" value="Genomic_DNA"/>
</dbReference>